<evidence type="ECO:0000256" key="1">
    <source>
        <dbReference type="ARBA" id="ARBA00022737"/>
    </source>
</evidence>
<gene>
    <name evidence="5 6 7 8" type="primary">LOC103487611</name>
</gene>
<dbReference type="GO" id="GO:0033314">
    <property type="term" value="P:mitotic DNA replication checkpoint signaling"/>
    <property type="evidence" value="ECO:0007669"/>
    <property type="project" value="TreeGrafter"/>
</dbReference>
<evidence type="ECO:0000313" key="6">
    <source>
        <dbReference type="RefSeq" id="XP_050943996.1"/>
    </source>
</evidence>
<feature type="compositionally biased region" description="Polar residues" evidence="2">
    <location>
        <begin position="582"/>
        <end position="595"/>
    </location>
</feature>
<dbReference type="RefSeq" id="XP_050943996.1">
    <property type="nucleotide sequence ID" value="XM_051088039.1"/>
</dbReference>
<feature type="domain" description="BRCT" evidence="3">
    <location>
        <begin position="710"/>
        <end position="793"/>
    </location>
</feature>
<dbReference type="PANTHER" id="PTHR13561">
    <property type="entry name" value="DNA REPLICATION REGULATOR DPB11-RELATED"/>
    <property type="match status" value="1"/>
</dbReference>
<feature type="region of interest" description="Disordered" evidence="2">
    <location>
        <begin position="877"/>
        <end position="897"/>
    </location>
</feature>
<dbReference type="Proteomes" id="UP001652600">
    <property type="component" value="Chromosome 7"/>
</dbReference>
<accession>A0A1S4DV57</accession>
<reference evidence="5 6" key="1">
    <citation type="submission" date="2025-05" db="UniProtKB">
        <authorList>
            <consortium name="RefSeq"/>
        </authorList>
    </citation>
    <scope>IDENTIFICATION</scope>
    <source>
        <tissue evidence="5 6">Stem</tissue>
    </source>
</reference>
<dbReference type="AlphaFoldDB" id="A0A1S4DV57"/>
<feature type="domain" description="BRCT" evidence="3">
    <location>
        <begin position="420"/>
        <end position="512"/>
    </location>
</feature>
<dbReference type="GO" id="GO:0006270">
    <property type="term" value="P:DNA replication initiation"/>
    <property type="evidence" value="ECO:0007669"/>
    <property type="project" value="TreeGrafter"/>
</dbReference>
<dbReference type="InterPro" id="IPR036420">
    <property type="entry name" value="BRCT_dom_sf"/>
</dbReference>
<dbReference type="Pfam" id="PF12738">
    <property type="entry name" value="PTCB-BRCT"/>
    <property type="match status" value="2"/>
</dbReference>
<dbReference type="GeneID" id="103487611"/>
<dbReference type="RefSeq" id="XP_050943998.1">
    <property type="nucleotide sequence ID" value="XM_051088041.1"/>
</dbReference>
<sequence length="1020" mass="113249">MSTSYNFISQNPSRHSHSHSFIRPISHKILSLAGVRSRKKVIEATTEMLKPKPFAGANVFVSRNLVAPEMFDALHDALKQNGAEVFLCCDPSRNGPNDYHVISSADHEKFEDLRAKGCNLLGPQCVMSCAKEHRPLPQQGYTCCLAMDGVKILASGFQEDEKAEIGKLVSAMGGVLYTKASLDVSFVIAKNALAAKYKWALNISKKPIVSFSWLQQCWIEHRVVPQEGYRVLPFSGLNISVSRIPAGERKEMEKLILQNGGRYSADLTRKCTHLICDAPEGDKYKVARTWGRINIVTRKWFDQSIARKACLSEELYPVGGVSGTSNKLTRSCLTAHNSQEKVTGNLQAAPSSFFADSSFTAVSGPGFSDMDVEATLSQSTSMFSDASHFINEVDVEVPVATGRNEENTVNCLANDFQSEENDLYLSACRIKVVGFEASEMRKIVNMILRGGGSRYMLFNDKLTHIIVGNLSEMEKKEVRDIAASGVVHVVRTNWLEDCDRQKKEIPILGRHMAYDELIPKASSKMSTIVIDRSKVPNVHPIVPSIVPEGNIHVSTGKTSMTVERIEEKSETKVNRDRKMKLSQKSQQCVPNGTNKSQEKMARDFMVSNGKSSCVFKGKIFCFSSSFPEDRRAEIVEWINQGGGEVVEDHMKQKVHFTVECHGGIPRSTDVHSTYVSSHWVRSCLEDGCLWATNGHILYSPLPCCVPLSGFENIRFCVSQYDDKDRVLLRNLCFVLGAKFVEKLTKKVTHLICKFTDGTKYEAACKWGIQCITAEWIYECVRQSKIVSLDLYRPKEVTAQDRAAGLCTVSQFPTQAAPMIANESISQFPIHSTIPRDQSAGTNSSSIEAVEQISSTKKKRKFFDEAIQKRPLFLGNSSTQSDCNLNSTKQTTSKSSVVTTHVPDVASAIEDLLEQTTKIQDQKSPGKTGCDKSIFPPDCSLVGQDHSETSQIGGLSNQWSKRAERKEDLSNSTAEDGTVGIYDGFSETQTESQLNVCRLWVMKRICLEGKCSWTKFEPGVA</sequence>
<feature type="domain" description="BRCT" evidence="3">
    <location>
        <begin position="610"/>
        <end position="697"/>
    </location>
</feature>
<dbReference type="SUPFAM" id="SSF52113">
    <property type="entry name" value="BRCT domain"/>
    <property type="match status" value="5"/>
</dbReference>
<dbReference type="eggNOG" id="KOG1929">
    <property type="taxonomic scope" value="Eukaryota"/>
</dbReference>
<evidence type="ECO:0000313" key="7">
    <source>
        <dbReference type="RefSeq" id="XP_050943997.1"/>
    </source>
</evidence>
<dbReference type="PANTHER" id="PTHR13561:SF20">
    <property type="entry name" value="DNA TOPOISOMERASE 2-BINDING PROTEIN 1"/>
    <property type="match status" value="1"/>
</dbReference>
<dbReference type="PROSITE" id="PS50172">
    <property type="entry name" value="BRCT"/>
    <property type="match status" value="5"/>
</dbReference>
<name>A0A1S4DV57_CUCME</name>
<evidence type="ECO:0000259" key="3">
    <source>
        <dbReference type="PROSITE" id="PS50172"/>
    </source>
</evidence>
<feature type="region of interest" description="Disordered" evidence="2">
    <location>
        <begin position="944"/>
        <end position="977"/>
    </location>
</feature>
<dbReference type="CDD" id="cd17731">
    <property type="entry name" value="BRCT_TopBP1_rpt2_like"/>
    <property type="match status" value="1"/>
</dbReference>
<feature type="domain" description="BRCT" evidence="3">
    <location>
        <begin position="147"/>
        <end position="231"/>
    </location>
</feature>
<keyword evidence="1" id="KW-0677">Repeat</keyword>
<dbReference type="Gene3D" id="3.40.50.10190">
    <property type="entry name" value="BRCT domain"/>
    <property type="match status" value="6"/>
</dbReference>
<proteinExistence type="predicted"/>
<feature type="compositionally biased region" description="Low complexity" evidence="2">
    <location>
        <begin position="886"/>
        <end position="897"/>
    </location>
</feature>
<evidence type="ECO:0000313" key="5">
    <source>
        <dbReference type="RefSeq" id="XP_016899869.2"/>
    </source>
</evidence>
<dbReference type="CDD" id="cd00027">
    <property type="entry name" value="BRCT"/>
    <property type="match status" value="1"/>
</dbReference>
<feature type="region of interest" description="Disordered" evidence="2">
    <location>
        <begin position="569"/>
        <end position="597"/>
    </location>
</feature>
<keyword evidence="4" id="KW-1185">Reference proteome</keyword>
<evidence type="ECO:0000313" key="8">
    <source>
        <dbReference type="RefSeq" id="XP_050943998.1"/>
    </source>
</evidence>
<dbReference type="GO" id="GO:0007095">
    <property type="term" value="P:mitotic G2 DNA damage checkpoint signaling"/>
    <property type="evidence" value="ECO:0007669"/>
    <property type="project" value="TreeGrafter"/>
</dbReference>
<dbReference type="SMART" id="SM00292">
    <property type="entry name" value="BRCT"/>
    <property type="match status" value="6"/>
</dbReference>
<feature type="domain" description="BRCT" evidence="3">
    <location>
        <begin position="229"/>
        <end position="318"/>
    </location>
</feature>
<feature type="compositionally biased region" description="Polar residues" evidence="2">
    <location>
        <begin position="948"/>
        <end position="959"/>
    </location>
</feature>
<protein>
    <submittedName>
        <fullName evidence="5 6">Uncharacterized protein LOC103487611 isoform X1</fullName>
    </submittedName>
</protein>
<evidence type="ECO:0000256" key="2">
    <source>
        <dbReference type="SAM" id="MobiDB-lite"/>
    </source>
</evidence>
<dbReference type="RefSeq" id="XP_016899869.2">
    <property type="nucleotide sequence ID" value="XM_017044380.2"/>
</dbReference>
<dbReference type="RefSeq" id="XP_050943997.1">
    <property type="nucleotide sequence ID" value="XM_051088040.1"/>
</dbReference>
<organism evidence="4 5">
    <name type="scientific">Cucumis melo</name>
    <name type="common">Muskmelon</name>
    <dbReference type="NCBI Taxonomy" id="3656"/>
    <lineage>
        <taxon>Eukaryota</taxon>
        <taxon>Viridiplantae</taxon>
        <taxon>Streptophyta</taxon>
        <taxon>Embryophyta</taxon>
        <taxon>Tracheophyta</taxon>
        <taxon>Spermatophyta</taxon>
        <taxon>Magnoliopsida</taxon>
        <taxon>eudicotyledons</taxon>
        <taxon>Gunneridae</taxon>
        <taxon>Pentapetalae</taxon>
        <taxon>rosids</taxon>
        <taxon>fabids</taxon>
        <taxon>Cucurbitales</taxon>
        <taxon>Cucurbitaceae</taxon>
        <taxon>Benincaseae</taxon>
        <taxon>Cucumis</taxon>
    </lineage>
</organism>
<dbReference type="InterPro" id="IPR059215">
    <property type="entry name" value="BRCT2_TopBP1-like"/>
</dbReference>
<evidence type="ECO:0000313" key="4">
    <source>
        <dbReference type="Proteomes" id="UP001652600"/>
    </source>
</evidence>
<dbReference type="InterPro" id="IPR001357">
    <property type="entry name" value="BRCT_dom"/>
</dbReference>
<dbReference type="Pfam" id="PF00533">
    <property type="entry name" value="BRCT"/>
    <property type="match status" value="2"/>
</dbReference>